<protein>
    <recommendedName>
        <fullName evidence="1">AMP-dependent synthetase/ligase domain-containing protein</fullName>
    </recommendedName>
</protein>
<comment type="caution">
    <text evidence="2">The sequence shown here is derived from an EMBL/GenBank/DDBJ whole genome shotgun (WGS) entry which is preliminary data.</text>
</comment>
<dbReference type="Gene3D" id="3.30.300.30">
    <property type="match status" value="1"/>
</dbReference>
<name>A0A8S2YAG9_9BILA</name>
<dbReference type="Pfam" id="PF00501">
    <property type="entry name" value="AMP-binding"/>
    <property type="match status" value="1"/>
</dbReference>
<evidence type="ECO:0000259" key="1">
    <source>
        <dbReference type="Pfam" id="PF00501"/>
    </source>
</evidence>
<sequence>EDLKSHLNTPIPIGRPLHNYHCYVLDDYLEPVIPSNQIGELYIGGPGVFLGYFNRPDLTKQSFVNINGEQCYRTGDLIKLNDNGEMVYVDRRDFQIKLRGQRVEIGEIEQTILRSSSSIDNCVVVKYTNNQQQEHLLAYIEASTITESSSIRQYCQSQLPRY</sequence>
<feature type="non-terminal residue" evidence="2">
    <location>
        <position position="162"/>
    </location>
</feature>
<accession>A0A8S2YAG9</accession>
<dbReference type="PANTHER" id="PTHR45527:SF1">
    <property type="entry name" value="FATTY ACID SYNTHASE"/>
    <property type="match status" value="1"/>
</dbReference>
<dbReference type="GO" id="GO:0031177">
    <property type="term" value="F:phosphopantetheine binding"/>
    <property type="evidence" value="ECO:0007669"/>
    <property type="project" value="TreeGrafter"/>
</dbReference>
<dbReference type="Proteomes" id="UP000682733">
    <property type="component" value="Unassembled WGS sequence"/>
</dbReference>
<dbReference type="GO" id="GO:0043041">
    <property type="term" value="P:amino acid activation for nonribosomal peptide biosynthetic process"/>
    <property type="evidence" value="ECO:0007669"/>
    <property type="project" value="TreeGrafter"/>
</dbReference>
<dbReference type="Gene3D" id="3.40.50.12780">
    <property type="entry name" value="N-terminal domain of ligase-like"/>
    <property type="match status" value="1"/>
</dbReference>
<gene>
    <name evidence="2" type="ORF">TMI583_LOCUS49612</name>
</gene>
<evidence type="ECO:0000313" key="3">
    <source>
        <dbReference type="Proteomes" id="UP000682733"/>
    </source>
</evidence>
<dbReference type="InterPro" id="IPR000873">
    <property type="entry name" value="AMP-dep_synth/lig_dom"/>
</dbReference>
<proteinExistence type="predicted"/>
<reference evidence="2" key="1">
    <citation type="submission" date="2021-02" db="EMBL/GenBank/DDBJ databases">
        <authorList>
            <person name="Nowell W R."/>
        </authorList>
    </citation>
    <scope>NUCLEOTIDE SEQUENCE</scope>
</reference>
<dbReference type="InterPro" id="IPR042099">
    <property type="entry name" value="ANL_N_sf"/>
</dbReference>
<dbReference type="GO" id="GO:0005737">
    <property type="term" value="C:cytoplasm"/>
    <property type="evidence" value="ECO:0007669"/>
    <property type="project" value="TreeGrafter"/>
</dbReference>
<dbReference type="PANTHER" id="PTHR45527">
    <property type="entry name" value="NONRIBOSOMAL PEPTIDE SYNTHETASE"/>
    <property type="match status" value="1"/>
</dbReference>
<dbReference type="InterPro" id="IPR045851">
    <property type="entry name" value="AMP-bd_C_sf"/>
</dbReference>
<dbReference type="AlphaFoldDB" id="A0A8S2YAG9"/>
<feature type="domain" description="AMP-dependent synthetase/ligase" evidence="1">
    <location>
        <begin position="9"/>
        <end position="53"/>
    </location>
</feature>
<feature type="non-terminal residue" evidence="2">
    <location>
        <position position="1"/>
    </location>
</feature>
<dbReference type="GO" id="GO:0044550">
    <property type="term" value="P:secondary metabolite biosynthetic process"/>
    <property type="evidence" value="ECO:0007669"/>
    <property type="project" value="TreeGrafter"/>
</dbReference>
<dbReference type="EMBL" id="CAJOBA010109703">
    <property type="protein sequence ID" value="CAF4549654.1"/>
    <property type="molecule type" value="Genomic_DNA"/>
</dbReference>
<organism evidence="2 3">
    <name type="scientific">Didymodactylos carnosus</name>
    <dbReference type="NCBI Taxonomy" id="1234261"/>
    <lineage>
        <taxon>Eukaryota</taxon>
        <taxon>Metazoa</taxon>
        <taxon>Spiralia</taxon>
        <taxon>Gnathifera</taxon>
        <taxon>Rotifera</taxon>
        <taxon>Eurotatoria</taxon>
        <taxon>Bdelloidea</taxon>
        <taxon>Philodinida</taxon>
        <taxon>Philodinidae</taxon>
        <taxon>Didymodactylos</taxon>
    </lineage>
</organism>
<evidence type="ECO:0000313" key="2">
    <source>
        <dbReference type="EMBL" id="CAF4549654.1"/>
    </source>
</evidence>
<dbReference type="SUPFAM" id="SSF56801">
    <property type="entry name" value="Acetyl-CoA synthetase-like"/>
    <property type="match status" value="1"/>
</dbReference>